<dbReference type="PRINTS" id="PR00352">
    <property type="entry name" value="3FE4SFRDOXIN"/>
</dbReference>
<evidence type="ECO:0000313" key="9">
    <source>
        <dbReference type="EMBL" id="GAA2121042.1"/>
    </source>
</evidence>
<dbReference type="PANTHER" id="PTHR36923">
    <property type="entry name" value="FERREDOXIN"/>
    <property type="match status" value="1"/>
</dbReference>
<evidence type="ECO:0000256" key="5">
    <source>
        <dbReference type="ARBA" id="ARBA00023004"/>
    </source>
</evidence>
<dbReference type="RefSeq" id="WP_344261152.1">
    <property type="nucleotide sequence ID" value="NZ_BAAAMR010000003.1"/>
</dbReference>
<protein>
    <recommendedName>
        <fullName evidence="8">Ferredoxin</fullName>
    </recommendedName>
</protein>
<dbReference type="PANTHER" id="PTHR36923:SF3">
    <property type="entry name" value="FERREDOXIN"/>
    <property type="match status" value="1"/>
</dbReference>
<keyword evidence="5 8" id="KW-0408">Iron</keyword>
<accession>A0ABN2Y377</accession>
<keyword evidence="4 8" id="KW-0249">Electron transport</keyword>
<dbReference type="InterPro" id="IPR001080">
    <property type="entry name" value="3Fe4S_ferredoxin"/>
</dbReference>
<keyword evidence="10" id="KW-1185">Reference proteome</keyword>
<dbReference type="EMBL" id="BAAAMR010000003">
    <property type="protein sequence ID" value="GAA2121042.1"/>
    <property type="molecule type" value="Genomic_DNA"/>
</dbReference>
<evidence type="ECO:0000256" key="8">
    <source>
        <dbReference type="RuleBase" id="RU368020"/>
    </source>
</evidence>
<evidence type="ECO:0000256" key="7">
    <source>
        <dbReference type="ARBA" id="ARBA00023291"/>
    </source>
</evidence>
<keyword evidence="3 8" id="KW-0479">Metal-binding</keyword>
<evidence type="ECO:0000256" key="1">
    <source>
        <dbReference type="ARBA" id="ARBA00001927"/>
    </source>
</evidence>
<organism evidence="9 10">
    <name type="scientific">Actinomadura napierensis</name>
    <dbReference type="NCBI Taxonomy" id="267854"/>
    <lineage>
        <taxon>Bacteria</taxon>
        <taxon>Bacillati</taxon>
        <taxon>Actinomycetota</taxon>
        <taxon>Actinomycetes</taxon>
        <taxon>Streptosporangiales</taxon>
        <taxon>Thermomonosporaceae</taxon>
        <taxon>Actinomadura</taxon>
    </lineage>
</organism>
<dbReference type="InterPro" id="IPR051269">
    <property type="entry name" value="Fe-S_cluster_ET"/>
</dbReference>
<dbReference type="Gene3D" id="3.30.70.20">
    <property type="match status" value="1"/>
</dbReference>
<dbReference type="SUPFAM" id="SSF54862">
    <property type="entry name" value="4Fe-4S ferredoxins"/>
    <property type="match status" value="1"/>
</dbReference>
<comment type="caution">
    <text evidence="9">The sequence shown here is derived from an EMBL/GenBank/DDBJ whole genome shotgun (WGS) entry which is preliminary data.</text>
</comment>
<sequence>MGARVAVDRELCLGSGMCLVYAPGTFAHDDQAKAIVRDPAGDPADVVETAVEACPTGALRLLPDEDGA</sequence>
<keyword evidence="7" id="KW-0003">3Fe-4S</keyword>
<evidence type="ECO:0000313" key="10">
    <source>
        <dbReference type="Proteomes" id="UP001501020"/>
    </source>
</evidence>
<reference evidence="9 10" key="1">
    <citation type="journal article" date="2019" name="Int. J. Syst. Evol. Microbiol.">
        <title>The Global Catalogue of Microorganisms (GCM) 10K type strain sequencing project: providing services to taxonomists for standard genome sequencing and annotation.</title>
        <authorList>
            <consortium name="The Broad Institute Genomics Platform"/>
            <consortium name="The Broad Institute Genome Sequencing Center for Infectious Disease"/>
            <person name="Wu L."/>
            <person name="Ma J."/>
        </authorList>
    </citation>
    <scope>NUCLEOTIDE SEQUENCE [LARGE SCALE GENOMIC DNA]</scope>
    <source>
        <strain evidence="9 10">JCM 13850</strain>
    </source>
</reference>
<comment type="function">
    <text evidence="8">Ferredoxins are iron-sulfur proteins that transfer electrons in a wide variety of metabolic reactions.</text>
</comment>
<evidence type="ECO:0000256" key="2">
    <source>
        <dbReference type="ARBA" id="ARBA00022448"/>
    </source>
</evidence>
<evidence type="ECO:0000256" key="6">
    <source>
        <dbReference type="ARBA" id="ARBA00023014"/>
    </source>
</evidence>
<name>A0ABN2Y377_9ACTN</name>
<keyword evidence="6 8" id="KW-0411">Iron-sulfur</keyword>
<proteinExistence type="predicted"/>
<keyword evidence="2 8" id="KW-0813">Transport</keyword>
<gene>
    <name evidence="9" type="ORF">GCM10009727_06190</name>
</gene>
<evidence type="ECO:0000256" key="4">
    <source>
        <dbReference type="ARBA" id="ARBA00022982"/>
    </source>
</evidence>
<evidence type="ECO:0000256" key="3">
    <source>
        <dbReference type="ARBA" id="ARBA00022723"/>
    </source>
</evidence>
<dbReference type="Pfam" id="PF13370">
    <property type="entry name" value="Fer4_13"/>
    <property type="match status" value="1"/>
</dbReference>
<comment type="cofactor">
    <cofactor evidence="1">
        <name>[3Fe-4S] cluster</name>
        <dbReference type="ChEBI" id="CHEBI:21137"/>
    </cofactor>
</comment>
<dbReference type="Proteomes" id="UP001501020">
    <property type="component" value="Unassembled WGS sequence"/>
</dbReference>